<keyword evidence="1" id="KW-0812">Transmembrane</keyword>
<feature type="transmembrane region" description="Helical" evidence="1">
    <location>
        <begin position="141"/>
        <end position="164"/>
    </location>
</feature>
<evidence type="ECO:0000256" key="1">
    <source>
        <dbReference type="SAM" id="Phobius"/>
    </source>
</evidence>
<comment type="caution">
    <text evidence="2">The sequence shown here is derived from an EMBL/GenBank/DDBJ whole genome shotgun (WGS) entry which is preliminary data.</text>
</comment>
<dbReference type="OrthoDB" id="8230517at2"/>
<dbReference type="Proteomes" id="UP000248132">
    <property type="component" value="Unassembled WGS sequence"/>
</dbReference>
<reference evidence="2 3" key="1">
    <citation type="submission" date="2018-06" db="EMBL/GenBank/DDBJ databases">
        <title>Genomic Encyclopedia of Type Strains, Phase I: the one thousand microbial genomes (KMG-I) project.</title>
        <authorList>
            <person name="Kyrpides N."/>
        </authorList>
    </citation>
    <scope>NUCLEOTIDE SEQUENCE [LARGE SCALE GENOMIC DNA]</scope>
    <source>
        <strain evidence="2 3">DSM 19573</strain>
    </source>
</reference>
<dbReference type="EMBL" id="QKMR01000009">
    <property type="protein sequence ID" value="PYG87819.1"/>
    <property type="molecule type" value="Genomic_DNA"/>
</dbReference>
<dbReference type="InterPro" id="IPR021359">
    <property type="entry name" value="DUF2812"/>
</dbReference>
<gene>
    <name evidence="2" type="ORF">LY28_01839</name>
</gene>
<keyword evidence="3" id="KW-1185">Reference proteome</keyword>
<organism evidence="2 3">
    <name type="scientific">Ruminiclostridium sufflavum DSM 19573</name>
    <dbReference type="NCBI Taxonomy" id="1121337"/>
    <lineage>
        <taxon>Bacteria</taxon>
        <taxon>Bacillati</taxon>
        <taxon>Bacillota</taxon>
        <taxon>Clostridia</taxon>
        <taxon>Eubacteriales</taxon>
        <taxon>Oscillospiraceae</taxon>
        <taxon>Ruminiclostridium</taxon>
    </lineage>
</organism>
<proteinExistence type="predicted"/>
<dbReference type="Pfam" id="PF11193">
    <property type="entry name" value="DUF2812"/>
    <property type="match status" value="1"/>
</dbReference>
<keyword evidence="1" id="KW-1133">Transmembrane helix</keyword>
<keyword evidence="1" id="KW-0472">Membrane</keyword>
<dbReference type="RefSeq" id="WP_110461875.1">
    <property type="nucleotide sequence ID" value="NZ_QKMR01000009.1"/>
</dbReference>
<feature type="transmembrane region" description="Helical" evidence="1">
    <location>
        <begin position="110"/>
        <end position="129"/>
    </location>
</feature>
<name>A0A318XMN0_9FIRM</name>
<protein>
    <submittedName>
        <fullName evidence="2">Uncharacterized protein DUF2812</fullName>
    </submittedName>
</protein>
<evidence type="ECO:0000313" key="2">
    <source>
        <dbReference type="EMBL" id="PYG87819.1"/>
    </source>
</evidence>
<accession>A0A318XMN0</accession>
<evidence type="ECO:0000313" key="3">
    <source>
        <dbReference type="Proteomes" id="UP000248132"/>
    </source>
</evidence>
<sequence length="173" mass="20428">MIRVFKWWWTWNFEEIENWLEKMEAGGLRLAETRCKGVVFGFEKCKPVRARYCVDYQRKLTPEYMAIINDDGWRLYQMGMGWYMLRKEYEEDRPDLYTDFEALIARNMRLLILILAGLAVEFICIGNLVRNAVKFPSDAAIAETCIFGVIVLAFFTFAITNLVMQISKFKKKC</sequence>
<dbReference type="AlphaFoldDB" id="A0A318XMN0"/>